<keyword evidence="3" id="KW-1185">Reference proteome</keyword>
<proteinExistence type="predicted"/>
<gene>
    <name evidence="2" type="ORF">DAPPUDRAFT_238495</name>
</gene>
<dbReference type="HOGENOM" id="CLU_2944012_0_0_1"/>
<evidence type="ECO:0000313" key="3">
    <source>
        <dbReference type="Proteomes" id="UP000000305"/>
    </source>
</evidence>
<dbReference type="EMBL" id="GL732533">
    <property type="protein sequence ID" value="EFX84949.1"/>
    <property type="molecule type" value="Genomic_DNA"/>
</dbReference>
<evidence type="ECO:0000313" key="2">
    <source>
        <dbReference type="EMBL" id="EFX84949.1"/>
    </source>
</evidence>
<feature type="compositionally biased region" description="Polar residues" evidence="1">
    <location>
        <begin position="1"/>
        <end position="14"/>
    </location>
</feature>
<dbReference type="KEGG" id="dpx:DAPPUDRAFT_238495"/>
<dbReference type="Proteomes" id="UP000000305">
    <property type="component" value="Unassembled WGS sequence"/>
</dbReference>
<dbReference type="InParanoid" id="E9G6K2"/>
<evidence type="ECO:0000256" key="1">
    <source>
        <dbReference type="SAM" id="MobiDB-lite"/>
    </source>
</evidence>
<organism evidence="2 3">
    <name type="scientific">Daphnia pulex</name>
    <name type="common">Water flea</name>
    <dbReference type="NCBI Taxonomy" id="6669"/>
    <lineage>
        <taxon>Eukaryota</taxon>
        <taxon>Metazoa</taxon>
        <taxon>Ecdysozoa</taxon>
        <taxon>Arthropoda</taxon>
        <taxon>Crustacea</taxon>
        <taxon>Branchiopoda</taxon>
        <taxon>Diplostraca</taxon>
        <taxon>Cladocera</taxon>
        <taxon>Anomopoda</taxon>
        <taxon>Daphniidae</taxon>
        <taxon>Daphnia</taxon>
    </lineage>
</organism>
<reference evidence="2 3" key="1">
    <citation type="journal article" date="2011" name="Science">
        <title>The ecoresponsive genome of Daphnia pulex.</title>
        <authorList>
            <person name="Colbourne J.K."/>
            <person name="Pfrender M.E."/>
            <person name="Gilbert D."/>
            <person name="Thomas W.K."/>
            <person name="Tucker A."/>
            <person name="Oakley T.H."/>
            <person name="Tokishita S."/>
            <person name="Aerts A."/>
            <person name="Arnold G.J."/>
            <person name="Basu M.K."/>
            <person name="Bauer D.J."/>
            <person name="Caceres C.E."/>
            <person name="Carmel L."/>
            <person name="Casola C."/>
            <person name="Choi J.H."/>
            <person name="Detter J.C."/>
            <person name="Dong Q."/>
            <person name="Dusheyko S."/>
            <person name="Eads B.D."/>
            <person name="Frohlich T."/>
            <person name="Geiler-Samerotte K.A."/>
            <person name="Gerlach D."/>
            <person name="Hatcher P."/>
            <person name="Jogdeo S."/>
            <person name="Krijgsveld J."/>
            <person name="Kriventseva E.V."/>
            <person name="Kultz D."/>
            <person name="Laforsch C."/>
            <person name="Lindquist E."/>
            <person name="Lopez J."/>
            <person name="Manak J.R."/>
            <person name="Muller J."/>
            <person name="Pangilinan J."/>
            <person name="Patwardhan R.P."/>
            <person name="Pitluck S."/>
            <person name="Pritham E.J."/>
            <person name="Rechtsteiner A."/>
            <person name="Rho M."/>
            <person name="Rogozin I.B."/>
            <person name="Sakarya O."/>
            <person name="Salamov A."/>
            <person name="Schaack S."/>
            <person name="Shapiro H."/>
            <person name="Shiga Y."/>
            <person name="Skalitzky C."/>
            <person name="Smith Z."/>
            <person name="Souvorov A."/>
            <person name="Sung W."/>
            <person name="Tang Z."/>
            <person name="Tsuchiya D."/>
            <person name="Tu H."/>
            <person name="Vos H."/>
            <person name="Wang M."/>
            <person name="Wolf Y.I."/>
            <person name="Yamagata H."/>
            <person name="Yamada T."/>
            <person name="Ye Y."/>
            <person name="Shaw J.R."/>
            <person name="Andrews J."/>
            <person name="Crease T.J."/>
            <person name="Tang H."/>
            <person name="Lucas S.M."/>
            <person name="Robertson H.M."/>
            <person name="Bork P."/>
            <person name="Koonin E.V."/>
            <person name="Zdobnov E.M."/>
            <person name="Grigoriev I.V."/>
            <person name="Lynch M."/>
            <person name="Boore J.L."/>
        </authorList>
    </citation>
    <scope>NUCLEOTIDE SEQUENCE [LARGE SCALE GENOMIC DNA]</scope>
</reference>
<dbReference type="AlphaFoldDB" id="E9G6K2"/>
<sequence length="60" mass="6673">MASTQNQKSGTTNPGDIFGSSMSFIPLGVAYRIYRPRVATFERLMGLERAFDCKPEALML</sequence>
<protein>
    <submittedName>
        <fullName evidence="2">Uncharacterized protein</fullName>
    </submittedName>
</protein>
<accession>E9G6K2</accession>
<name>E9G6K2_DAPPU</name>
<feature type="region of interest" description="Disordered" evidence="1">
    <location>
        <begin position="1"/>
        <end position="20"/>
    </location>
</feature>